<evidence type="ECO:0000313" key="12">
    <source>
        <dbReference type="Proteomes" id="UP000622687"/>
    </source>
</evidence>
<dbReference type="Proteomes" id="UP000622687">
    <property type="component" value="Unassembled WGS sequence"/>
</dbReference>
<dbReference type="Pfam" id="PF13185">
    <property type="entry name" value="GAF_2"/>
    <property type="match status" value="1"/>
</dbReference>
<sequence length="594" mass="68717">MKYSIVKVCTKEQPVTVSISSDEKPNISEIMVKKWHDIIDLLSLTIKVPSALIMRLEEKNIEVFLASNTKDNPYKIKEKAELISGLYCETVVGNKSCLLVPNALKDPLWRENPDIKLNMISYLGLPILWADGEVFGTLCILDNKENHYNNQYIKLMELLKDSIEKDLQLIFEEERLKKELENRKIAEQKLRESETRYRELFNNMRSAVVIYDVKDEGNKFIFADLNKSTELIEKIDKVDIVGKDIEECFSGASEMGLLKIMKEVWKTGTAHYLGPTFYEDNKINGWRENYYIYKLNSEQVVVIYDDISEKIEYQKIINENERLICEKIEYDKVRNEFFANISHELRTPLNVILSALQLIELKQSELNHSNGFMVKYSKIMKQNCFRLVRLINNIIEMTKINTDYFEIHFQNIDIVALTREITASVTEYISNREVKLSFYSEIEKSIASLDPDKIETILLNLLSNAVKFTEPGDSIAVTISKRNEWIVISVKDTGSGIPEDKLQVIFERFRQVDKSLTRNHEGSGIGLSLVKALVEKHNGKISVQSDYGKGSEFIVELPDVFLSDELIKPNTVKYNLDNDRIKKINIEFSDIYSL</sequence>
<dbReference type="InterPro" id="IPR003594">
    <property type="entry name" value="HATPase_dom"/>
</dbReference>
<dbReference type="SMART" id="SM00065">
    <property type="entry name" value="GAF"/>
    <property type="match status" value="1"/>
</dbReference>
<keyword evidence="3" id="KW-0597">Phosphoprotein</keyword>
<dbReference type="PANTHER" id="PTHR43547">
    <property type="entry name" value="TWO-COMPONENT HISTIDINE KINASE"/>
    <property type="match status" value="1"/>
</dbReference>
<name>A0A934HY76_9CLOT</name>
<dbReference type="InterPro" id="IPR003661">
    <property type="entry name" value="HisK_dim/P_dom"/>
</dbReference>
<accession>A0A934HY76</accession>
<keyword evidence="12" id="KW-1185">Reference proteome</keyword>
<dbReference type="PANTHER" id="PTHR43547:SF2">
    <property type="entry name" value="HYBRID SIGNAL TRANSDUCTION HISTIDINE KINASE C"/>
    <property type="match status" value="1"/>
</dbReference>
<dbReference type="InterPro" id="IPR005467">
    <property type="entry name" value="His_kinase_dom"/>
</dbReference>
<dbReference type="FunFam" id="3.30.565.10:FF:000037">
    <property type="entry name" value="Hybrid sensor histidine kinase/response regulator"/>
    <property type="match status" value="1"/>
</dbReference>
<keyword evidence="5" id="KW-0547">Nucleotide-binding</keyword>
<comment type="caution">
    <text evidence="11">The sequence shown here is derived from an EMBL/GenBank/DDBJ whole genome shotgun (WGS) entry which is preliminary data.</text>
</comment>
<keyword evidence="9" id="KW-0175">Coiled coil</keyword>
<dbReference type="RefSeq" id="WP_211144850.1">
    <property type="nucleotide sequence ID" value="NZ_JAEEGB010000045.1"/>
</dbReference>
<dbReference type="SUPFAM" id="SSF47384">
    <property type="entry name" value="Homodimeric domain of signal transducing histidine kinase"/>
    <property type="match status" value="1"/>
</dbReference>
<evidence type="ECO:0000256" key="5">
    <source>
        <dbReference type="ARBA" id="ARBA00022741"/>
    </source>
</evidence>
<evidence type="ECO:0000256" key="7">
    <source>
        <dbReference type="ARBA" id="ARBA00022840"/>
    </source>
</evidence>
<dbReference type="SUPFAM" id="SSF55781">
    <property type="entry name" value="GAF domain-like"/>
    <property type="match status" value="1"/>
</dbReference>
<dbReference type="Gene3D" id="3.30.450.20">
    <property type="entry name" value="PAS domain"/>
    <property type="match status" value="1"/>
</dbReference>
<evidence type="ECO:0000256" key="3">
    <source>
        <dbReference type="ARBA" id="ARBA00022553"/>
    </source>
</evidence>
<protein>
    <recommendedName>
        <fullName evidence="2">histidine kinase</fullName>
        <ecNumber evidence="2">2.7.13.3</ecNumber>
    </recommendedName>
</protein>
<dbReference type="CDD" id="cd00082">
    <property type="entry name" value="HisKA"/>
    <property type="match status" value="1"/>
</dbReference>
<evidence type="ECO:0000256" key="4">
    <source>
        <dbReference type="ARBA" id="ARBA00022679"/>
    </source>
</evidence>
<dbReference type="SMART" id="SM00388">
    <property type="entry name" value="HisKA"/>
    <property type="match status" value="1"/>
</dbReference>
<dbReference type="PROSITE" id="PS50109">
    <property type="entry name" value="HIS_KIN"/>
    <property type="match status" value="1"/>
</dbReference>
<dbReference type="SUPFAM" id="SSF55785">
    <property type="entry name" value="PYP-like sensor domain (PAS domain)"/>
    <property type="match status" value="1"/>
</dbReference>
<reference evidence="11" key="1">
    <citation type="submission" date="2020-12" db="EMBL/GenBank/DDBJ databases">
        <title>Clostridium thailandense sp. nov., a novel acetogenic bacterium isolated from peat land soil in Thailand.</title>
        <authorList>
            <person name="Chaikitkaew S."/>
            <person name="Birkeland N.K."/>
        </authorList>
    </citation>
    <scope>NUCLEOTIDE SEQUENCE</scope>
    <source>
        <strain evidence="11">DSM 17425</strain>
    </source>
</reference>
<dbReference type="InterPro" id="IPR036097">
    <property type="entry name" value="HisK_dim/P_sf"/>
</dbReference>
<feature type="coiled-coil region" evidence="9">
    <location>
        <begin position="169"/>
        <end position="203"/>
    </location>
</feature>
<dbReference type="InterPro" id="IPR036890">
    <property type="entry name" value="HATPase_C_sf"/>
</dbReference>
<dbReference type="PRINTS" id="PR00344">
    <property type="entry name" value="BCTRLSENSOR"/>
</dbReference>
<gene>
    <name evidence="11" type="ORF">I6U51_22805</name>
</gene>
<evidence type="ECO:0000313" key="11">
    <source>
        <dbReference type="EMBL" id="MBI6875508.1"/>
    </source>
</evidence>
<dbReference type="Pfam" id="PF00512">
    <property type="entry name" value="HisKA"/>
    <property type="match status" value="1"/>
</dbReference>
<proteinExistence type="predicted"/>
<dbReference type="Gene3D" id="1.10.287.130">
    <property type="match status" value="1"/>
</dbReference>
<dbReference type="Pfam" id="PF02518">
    <property type="entry name" value="HATPase_c"/>
    <property type="match status" value="1"/>
</dbReference>
<dbReference type="EMBL" id="JAEEGB010000045">
    <property type="protein sequence ID" value="MBI6875508.1"/>
    <property type="molecule type" value="Genomic_DNA"/>
</dbReference>
<keyword evidence="8" id="KW-0902">Two-component regulatory system</keyword>
<dbReference type="EC" id="2.7.13.3" evidence="2"/>
<dbReference type="CDD" id="cd16922">
    <property type="entry name" value="HATPase_EvgS-ArcB-TorS-like"/>
    <property type="match status" value="1"/>
</dbReference>
<evidence type="ECO:0000256" key="2">
    <source>
        <dbReference type="ARBA" id="ARBA00012438"/>
    </source>
</evidence>
<dbReference type="InterPro" id="IPR029016">
    <property type="entry name" value="GAF-like_dom_sf"/>
</dbReference>
<evidence type="ECO:0000256" key="8">
    <source>
        <dbReference type="ARBA" id="ARBA00023012"/>
    </source>
</evidence>
<dbReference type="InterPro" id="IPR035965">
    <property type="entry name" value="PAS-like_dom_sf"/>
</dbReference>
<keyword evidence="7" id="KW-0067">ATP-binding</keyword>
<feature type="domain" description="Histidine kinase" evidence="10">
    <location>
        <begin position="340"/>
        <end position="561"/>
    </location>
</feature>
<evidence type="ECO:0000256" key="1">
    <source>
        <dbReference type="ARBA" id="ARBA00000085"/>
    </source>
</evidence>
<evidence type="ECO:0000256" key="6">
    <source>
        <dbReference type="ARBA" id="ARBA00022777"/>
    </source>
</evidence>
<organism evidence="11 12">
    <name type="scientific">Clostridium aciditolerans</name>
    <dbReference type="NCBI Taxonomy" id="339861"/>
    <lineage>
        <taxon>Bacteria</taxon>
        <taxon>Bacillati</taxon>
        <taxon>Bacillota</taxon>
        <taxon>Clostridia</taxon>
        <taxon>Eubacteriales</taxon>
        <taxon>Clostridiaceae</taxon>
        <taxon>Clostridium</taxon>
    </lineage>
</organism>
<evidence type="ECO:0000259" key="10">
    <source>
        <dbReference type="PROSITE" id="PS50109"/>
    </source>
</evidence>
<dbReference type="AlphaFoldDB" id="A0A934HY76"/>
<keyword evidence="6" id="KW-0418">Kinase</keyword>
<evidence type="ECO:0000256" key="9">
    <source>
        <dbReference type="SAM" id="Coils"/>
    </source>
</evidence>
<keyword evidence="4" id="KW-0808">Transferase</keyword>
<dbReference type="SUPFAM" id="SSF55874">
    <property type="entry name" value="ATPase domain of HSP90 chaperone/DNA topoisomerase II/histidine kinase"/>
    <property type="match status" value="1"/>
</dbReference>
<dbReference type="GO" id="GO:0005524">
    <property type="term" value="F:ATP binding"/>
    <property type="evidence" value="ECO:0007669"/>
    <property type="project" value="UniProtKB-KW"/>
</dbReference>
<dbReference type="InterPro" id="IPR003018">
    <property type="entry name" value="GAF"/>
</dbReference>
<dbReference type="GO" id="GO:0000155">
    <property type="term" value="F:phosphorelay sensor kinase activity"/>
    <property type="evidence" value="ECO:0007669"/>
    <property type="project" value="InterPro"/>
</dbReference>
<comment type="catalytic activity">
    <reaction evidence="1">
        <text>ATP + protein L-histidine = ADP + protein N-phospho-L-histidine.</text>
        <dbReference type="EC" id="2.7.13.3"/>
    </reaction>
</comment>
<dbReference type="Gene3D" id="3.30.565.10">
    <property type="entry name" value="Histidine kinase-like ATPase, C-terminal domain"/>
    <property type="match status" value="1"/>
</dbReference>
<dbReference type="InterPro" id="IPR004358">
    <property type="entry name" value="Sig_transdc_His_kin-like_C"/>
</dbReference>
<dbReference type="Gene3D" id="3.30.450.40">
    <property type="match status" value="1"/>
</dbReference>
<dbReference type="SMART" id="SM00387">
    <property type="entry name" value="HATPase_c"/>
    <property type="match status" value="1"/>
</dbReference>